<dbReference type="AlphaFoldDB" id="A0AAV7H4W2"/>
<dbReference type="Proteomes" id="UP000775213">
    <property type="component" value="Unassembled WGS sequence"/>
</dbReference>
<dbReference type="EMBL" id="JAGFBR010000007">
    <property type="protein sequence ID" value="KAH0464101.1"/>
    <property type="molecule type" value="Genomic_DNA"/>
</dbReference>
<keyword evidence="3" id="KW-1185">Reference proteome</keyword>
<gene>
    <name evidence="2" type="ORF">IEQ34_006887</name>
</gene>
<comment type="caution">
    <text evidence="2">The sequence shown here is derived from an EMBL/GenBank/DDBJ whole genome shotgun (WGS) entry which is preliminary data.</text>
</comment>
<proteinExistence type="predicted"/>
<feature type="domain" description="DUF4283" evidence="1">
    <location>
        <begin position="79"/>
        <end position="127"/>
    </location>
</feature>
<reference evidence="2 3" key="1">
    <citation type="journal article" date="2021" name="Hortic Res">
        <title>Chromosome-scale assembly of the Dendrobium chrysotoxum genome enhances the understanding of orchid evolution.</title>
        <authorList>
            <person name="Zhang Y."/>
            <person name="Zhang G.Q."/>
            <person name="Zhang D."/>
            <person name="Liu X.D."/>
            <person name="Xu X.Y."/>
            <person name="Sun W.H."/>
            <person name="Yu X."/>
            <person name="Zhu X."/>
            <person name="Wang Z.W."/>
            <person name="Zhao X."/>
            <person name="Zhong W.Y."/>
            <person name="Chen H."/>
            <person name="Yin W.L."/>
            <person name="Huang T."/>
            <person name="Niu S.C."/>
            <person name="Liu Z.J."/>
        </authorList>
    </citation>
    <scope>NUCLEOTIDE SEQUENCE [LARGE SCALE GENOMIC DNA]</scope>
    <source>
        <strain evidence="2">Lindl</strain>
    </source>
</reference>
<dbReference type="Pfam" id="PF14111">
    <property type="entry name" value="DUF4283"/>
    <property type="match status" value="1"/>
</dbReference>
<dbReference type="InterPro" id="IPR025558">
    <property type="entry name" value="DUF4283"/>
</dbReference>
<accession>A0AAV7H4W2</accession>
<sequence>MAGASSSTPWGNATDPVLDFDGKKSPSCSCFFKEVLSGNSSADDTLPTLTQSIFNVCLACVGRTIHHFFGSLKLTSFFSMGLLDSLHVSIQLSNNLDYSRVFTRRSYFINNCQMRILKWTPFFDIQEDLDVIS</sequence>
<evidence type="ECO:0000313" key="3">
    <source>
        <dbReference type="Proteomes" id="UP000775213"/>
    </source>
</evidence>
<name>A0AAV7H4W2_DENCH</name>
<protein>
    <recommendedName>
        <fullName evidence="1">DUF4283 domain-containing protein</fullName>
    </recommendedName>
</protein>
<evidence type="ECO:0000313" key="2">
    <source>
        <dbReference type="EMBL" id="KAH0464101.1"/>
    </source>
</evidence>
<evidence type="ECO:0000259" key="1">
    <source>
        <dbReference type="Pfam" id="PF14111"/>
    </source>
</evidence>
<organism evidence="2 3">
    <name type="scientific">Dendrobium chrysotoxum</name>
    <name type="common">Orchid</name>
    <dbReference type="NCBI Taxonomy" id="161865"/>
    <lineage>
        <taxon>Eukaryota</taxon>
        <taxon>Viridiplantae</taxon>
        <taxon>Streptophyta</taxon>
        <taxon>Embryophyta</taxon>
        <taxon>Tracheophyta</taxon>
        <taxon>Spermatophyta</taxon>
        <taxon>Magnoliopsida</taxon>
        <taxon>Liliopsida</taxon>
        <taxon>Asparagales</taxon>
        <taxon>Orchidaceae</taxon>
        <taxon>Epidendroideae</taxon>
        <taxon>Malaxideae</taxon>
        <taxon>Dendrobiinae</taxon>
        <taxon>Dendrobium</taxon>
    </lineage>
</organism>